<proteinExistence type="predicted"/>
<protein>
    <submittedName>
        <fullName evidence="1">Uncharacterized protein</fullName>
    </submittedName>
</protein>
<sequence length="64" mass="7263">MFFESVVDFTDGFELFRSRPGSKVRSVQSERDWDLSTDEQAECLGDVRESAISVITRISDSRTA</sequence>
<evidence type="ECO:0000313" key="1">
    <source>
        <dbReference type="EMBL" id="AUX09086.1"/>
    </source>
</evidence>
<dbReference type="EMBL" id="CP025066">
    <property type="protein sequence ID" value="AUX09086.1"/>
    <property type="molecule type" value="Genomic_DNA"/>
</dbReference>
<name>A0A343TJ14_9EURY</name>
<dbReference type="Proteomes" id="UP000263012">
    <property type="component" value="Chromosome"/>
</dbReference>
<evidence type="ECO:0000313" key="2">
    <source>
        <dbReference type="Proteomes" id="UP000263012"/>
    </source>
</evidence>
<dbReference type="KEGG" id="hdf:AArcSl_1456"/>
<reference evidence="2" key="1">
    <citation type="submission" date="2017-11" db="EMBL/GenBank/DDBJ databases">
        <title>Phenotypic and genomic properties of facultatively anaerobic sulfur-reducing natronoarchaea from hypersaline soda lakes.</title>
        <authorList>
            <person name="Sorokin D.Y."/>
            <person name="Kublanov I.V."/>
            <person name="Roman P."/>
            <person name="Sinninghe Damste J.S."/>
            <person name="Golyshin P.N."/>
            <person name="Rojo D."/>
            <person name="Ciordia S."/>
            <person name="Mena M.D.C."/>
            <person name="Ferrer M."/>
            <person name="Messina E."/>
            <person name="Smedile F."/>
            <person name="La Spada G."/>
            <person name="La Cono V."/>
            <person name="Yakimov M.M."/>
        </authorList>
    </citation>
    <scope>NUCLEOTIDE SEQUENCE [LARGE SCALE GENOMIC DNA]</scope>
    <source>
        <strain evidence="2">AArc-Sl</strain>
    </source>
</reference>
<accession>A0A343TJ14</accession>
<dbReference type="AlphaFoldDB" id="A0A343TJ14"/>
<keyword evidence="2" id="KW-1185">Reference proteome</keyword>
<organism evidence="1 2">
    <name type="scientific">Halalkaliarchaeum desulfuricum</name>
    <dbReference type="NCBI Taxonomy" id="2055893"/>
    <lineage>
        <taxon>Archaea</taxon>
        <taxon>Methanobacteriati</taxon>
        <taxon>Methanobacteriota</taxon>
        <taxon>Stenosarchaea group</taxon>
        <taxon>Halobacteria</taxon>
        <taxon>Halobacteriales</taxon>
        <taxon>Haloferacaceae</taxon>
        <taxon>Halalkaliarchaeum</taxon>
    </lineage>
</organism>
<gene>
    <name evidence="1" type="ORF">AArcSl_1456</name>
</gene>